<reference evidence="2" key="1">
    <citation type="journal article" date="2022" name="bioRxiv">
        <title>Sequencing and chromosome-scale assembly of the giantPleurodeles waltlgenome.</title>
        <authorList>
            <person name="Brown T."/>
            <person name="Elewa A."/>
            <person name="Iarovenko S."/>
            <person name="Subramanian E."/>
            <person name="Araus A.J."/>
            <person name="Petzold A."/>
            <person name="Susuki M."/>
            <person name="Suzuki K.-i.T."/>
            <person name="Hayashi T."/>
            <person name="Toyoda A."/>
            <person name="Oliveira C."/>
            <person name="Osipova E."/>
            <person name="Leigh N.D."/>
            <person name="Simon A."/>
            <person name="Yun M.H."/>
        </authorList>
    </citation>
    <scope>NUCLEOTIDE SEQUENCE</scope>
    <source>
        <strain evidence="2">20211129_DDA</strain>
        <tissue evidence="2">Liver</tissue>
    </source>
</reference>
<evidence type="ECO:0000313" key="2">
    <source>
        <dbReference type="EMBL" id="KAJ1126496.1"/>
    </source>
</evidence>
<dbReference type="EMBL" id="JANPWB010000011">
    <property type="protein sequence ID" value="KAJ1126496.1"/>
    <property type="molecule type" value="Genomic_DNA"/>
</dbReference>
<evidence type="ECO:0000313" key="3">
    <source>
        <dbReference type="Proteomes" id="UP001066276"/>
    </source>
</evidence>
<comment type="caution">
    <text evidence="2">The sequence shown here is derived from an EMBL/GenBank/DDBJ whole genome shotgun (WGS) entry which is preliminary data.</text>
</comment>
<accession>A0AAV7PE66</accession>
<dbReference type="Proteomes" id="UP001066276">
    <property type="component" value="Chromosome 7"/>
</dbReference>
<organism evidence="2 3">
    <name type="scientific">Pleurodeles waltl</name>
    <name type="common">Iberian ribbed newt</name>
    <dbReference type="NCBI Taxonomy" id="8319"/>
    <lineage>
        <taxon>Eukaryota</taxon>
        <taxon>Metazoa</taxon>
        <taxon>Chordata</taxon>
        <taxon>Craniata</taxon>
        <taxon>Vertebrata</taxon>
        <taxon>Euteleostomi</taxon>
        <taxon>Amphibia</taxon>
        <taxon>Batrachia</taxon>
        <taxon>Caudata</taxon>
        <taxon>Salamandroidea</taxon>
        <taxon>Salamandridae</taxon>
        <taxon>Pleurodelinae</taxon>
        <taxon>Pleurodeles</taxon>
    </lineage>
</organism>
<dbReference type="AlphaFoldDB" id="A0AAV7PE66"/>
<keyword evidence="3" id="KW-1185">Reference proteome</keyword>
<protein>
    <submittedName>
        <fullName evidence="2">Uncharacterized protein</fullName>
    </submittedName>
</protein>
<sequence length="109" mass="12121">MVTFLGNIHICASTRNSESGTRPHLPPLPVQISRNLARSAEAPGNRCEAGNRQPYSRRDRNTQLQEAQGWREDSLQPVCTAPTQGDTALHQNQSHVRSALEWSGEEYPS</sequence>
<feature type="region of interest" description="Disordered" evidence="1">
    <location>
        <begin position="38"/>
        <end position="109"/>
    </location>
</feature>
<evidence type="ECO:0000256" key="1">
    <source>
        <dbReference type="SAM" id="MobiDB-lite"/>
    </source>
</evidence>
<name>A0AAV7PE66_PLEWA</name>
<feature type="compositionally biased region" description="Polar residues" evidence="1">
    <location>
        <begin position="81"/>
        <end position="96"/>
    </location>
</feature>
<gene>
    <name evidence="2" type="ORF">NDU88_004903</name>
</gene>
<proteinExistence type="predicted"/>